<dbReference type="PRINTS" id="PR00081">
    <property type="entry name" value="GDHRDH"/>
</dbReference>
<dbReference type="PANTHER" id="PTHR43639">
    <property type="entry name" value="OXIDOREDUCTASE, SHORT-CHAIN DEHYDROGENASE/REDUCTASE FAMILY (AFU_ORTHOLOGUE AFUA_5G02870)"/>
    <property type="match status" value="1"/>
</dbReference>
<organism evidence="3 4">
    <name type="scientific">Persicitalea jodogahamensis</name>
    <dbReference type="NCBI Taxonomy" id="402147"/>
    <lineage>
        <taxon>Bacteria</taxon>
        <taxon>Pseudomonadati</taxon>
        <taxon>Bacteroidota</taxon>
        <taxon>Cytophagia</taxon>
        <taxon>Cytophagales</taxon>
        <taxon>Spirosomataceae</taxon>
        <taxon>Persicitalea</taxon>
    </lineage>
</organism>
<protein>
    <submittedName>
        <fullName evidence="3">Oxidoreductase</fullName>
    </submittedName>
</protein>
<sequence length="271" mass="28744">MDNEKVTIVTGASGGIGTATALRFDAEGYRVVLCDIDESGLQKTADQLERQQGSKSLVLAGDLADQNYLQNIVRETVAKLGRVDVLINNAAWRTVESLRTMAMEDWEKTLKICLTAPAFLAKWAAAEMEKAGSGGVIVNVSSVMAGRPSGIGPAYIAAKGALEALTRELAITYGRSGIRVVGVAPGYIDTQLSDDYVDPKGKNVSDSLIQELTGYIPLGRGGLPAEVAEAILFLCSGAASYISGTTLVVDGGFKPNFNSYSSKKLQRPDEF</sequence>
<comment type="caution">
    <text evidence="3">The sequence shown here is derived from an EMBL/GenBank/DDBJ whole genome shotgun (WGS) entry which is preliminary data.</text>
</comment>
<reference evidence="3 4" key="1">
    <citation type="journal article" date="2014" name="Int. J. Syst. Evol. Microbiol.">
        <title>Complete genome sequence of Corynebacterium casei LMG S-19264T (=DSM 44701T), isolated from a smear-ripened cheese.</title>
        <authorList>
            <consortium name="US DOE Joint Genome Institute (JGI-PGF)"/>
            <person name="Walter F."/>
            <person name="Albersmeier A."/>
            <person name="Kalinowski J."/>
            <person name="Ruckert C."/>
        </authorList>
    </citation>
    <scope>NUCLEOTIDE SEQUENCE [LARGE SCALE GENOMIC DNA]</scope>
    <source>
        <strain evidence="3 4">KCTC 12866</strain>
    </source>
</reference>
<dbReference type="InterPro" id="IPR036291">
    <property type="entry name" value="NAD(P)-bd_dom_sf"/>
</dbReference>
<dbReference type="FunFam" id="3.40.50.720:FF:000084">
    <property type="entry name" value="Short-chain dehydrogenase reductase"/>
    <property type="match status" value="1"/>
</dbReference>
<accession>A0A8J3DBW6</accession>
<comment type="similarity">
    <text evidence="1">Belongs to the short-chain dehydrogenases/reductases (SDR) family.</text>
</comment>
<name>A0A8J3DBW6_9BACT</name>
<gene>
    <name evidence="3" type="ORF">GCM10007390_30440</name>
</gene>
<dbReference type="CDD" id="cd05233">
    <property type="entry name" value="SDR_c"/>
    <property type="match status" value="1"/>
</dbReference>
<dbReference type="PRINTS" id="PR00080">
    <property type="entry name" value="SDRFAMILY"/>
</dbReference>
<dbReference type="GO" id="GO:0016491">
    <property type="term" value="F:oxidoreductase activity"/>
    <property type="evidence" value="ECO:0007669"/>
    <property type="project" value="UniProtKB-KW"/>
</dbReference>
<dbReference type="RefSeq" id="WP_189565317.1">
    <property type="nucleotide sequence ID" value="NZ_BMXF01000002.1"/>
</dbReference>
<keyword evidence="2" id="KW-0560">Oxidoreductase</keyword>
<proteinExistence type="inferred from homology"/>
<evidence type="ECO:0000256" key="2">
    <source>
        <dbReference type="ARBA" id="ARBA00023002"/>
    </source>
</evidence>
<dbReference type="PANTHER" id="PTHR43639:SF1">
    <property type="entry name" value="SHORT-CHAIN DEHYDROGENASE_REDUCTASE FAMILY PROTEIN"/>
    <property type="match status" value="1"/>
</dbReference>
<evidence type="ECO:0000256" key="1">
    <source>
        <dbReference type="ARBA" id="ARBA00006484"/>
    </source>
</evidence>
<dbReference type="AlphaFoldDB" id="A0A8J3DBW6"/>
<dbReference type="Gene3D" id="3.40.50.720">
    <property type="entry name" value="NAD(P)-binding Rossmann-like Domain"/>
    <property type="match status" value="1"/>
</dbReference>
<dbReference type="SUPFAM" id="SSF51735">
    <property type="entry name" value="NAD(P)-binding Rossmann-fold domains"/>
    <property type="match status" value="1"/>
</dbReference>
<keyword evidence="4" id="KW-1185">Reference proteome</keyword>
<dbReference type="Pfam" id="PF13561">
    <property type="entry name" value="adh_short_C2"/>
    <property type="match status" value="1"/>
</dbReference>
<evidence type="ECO:0000313" key="3">
    <source>
        <dbReference type="EMBL" id="GHB74070.1"/>
    </source>
</evidence>
<dbReference type="InterPro" id="IPR002347">
    <property type="entry name" value="SDR_fam"/>
</dbReference>
<dbReference type="Proteomes" id="UP000598271">
    <property type="component" value="Unassembled WGS sequence"/>
</dbReference>
<dbReference type="EMBL" id="BMXF01000002">
    <property type="protein sequence ID" value="GHB74070.1"/>
    <property type="molecule type" value="Genomic_DNA"/>
</dbReference>
<evidence type="ECO:0000313" key="4">
    <source>
        <dbReference type="Proteomes" id="UP000598271"/>
    </source>
</evidence>